<evidence type="ECO:0000313" key="1">
    <source>
        <dbReference type="EMBL" id="KIJ29598.1"/>
    </source>
</evidence>
<reference evidence="1 2" key="1">
    <citation type="submission" date="2014-06" db="EMBL/GenBank/DDBJ databases">
        <title>Evolutionary Origins and Diversification of the Mycorrhizal Mutualists.</title>
        <authorList>
            <consortium name="DOE Joint Genome Institute"/>
            <consortium name="Mycorrhizal Genomics Consortium"/>
            <person name="Kohler A."/>
            <person name="Kuo A."/>
            <person name="Nagy L.G."/>
            <person name="Floudas D."/>
            <person name="Copeland A."/>
            <person name="Barry K.W."/>
            <person name="Cichocki N."/>
            <person name="Veneault-Fourrey C."/>
            <person name="LaButti K."/>
            <person name="Lindquist E.A."/>
            <person name="Lipzen A."/>
            <person name="Lundell T."/>
            <person name="Morin E."/>
            <person name="Murat C."/>
            <person name="Riley R."/>
            <person name="Ohm R."/>
            <person name="Sun H."/>
            <person name="Tunlid A."/>
            <person name="Henrissat B."/>
            <person name="Grigoriev I.V."/>
            <person name="Hibbett D.S."/>
            <person name="Martin F."/>
        </authorList>
    </citation>
    <scope>NUCLEOTIDE SEQUENCE [LARGE SCALE GENOMIC DNA]</scope>
    <source>
        <strain evidence="1 2">SS14</strain>
    </source>
</reference>
<keyword evidence="2" id="KW-1185">Reference proteome</keyword>
<dbReference type="AlphaFoldDB" id="A0A0C9TJ16"/>
<dbReference type="HOGENOM" id="CLU_197190_0_0_1"/>
<protein>
    <submittedName>
        <fullName evidence="1">Uncharacterized protein</fullName>
    </submittedName>
</protein>
<dbReference type="OrthoDB" id="3262968at2759"/>
<dbReference type="EMBL" id="KN837279">
    <property type="protein sequence ID" value="KIJ29598.1"/>
    <property type="molecule type" value="Genomic_DNA"/>
</dbReference>
<proteinExistence type="predicted"/>
<name>A0A0C9TJ16_SPHS4</name>
<organism evidence="1 2">
    <name type="scientific">Sphaerobolus stellatus (strain SS14)</name>
    <dbReference type="NCBI Taxonomy" id="990650"/>
    <lineage>
        <taxon>Eukaryota</taxon>
        <taxon>Fungi</taxon>
        <taxon>Dikarya</taxon>
        <taxon>Basidiomycota</taxon>
        <taxon>Agaricomycotina</taxon>
        <taxon>Agaricomycetes</taxon>
        <taxon>Phallomycetidae</taxon>
        <taxon>Geastrales</taxon>
        <taxon>Sphaerobolaceae</taxon>
        <taxon>Sphaerobolus</taxon>
    </lineage>
</organism>
<dbReference type="Proteomes" id="UP000054279">
    <property type="component" value="Unassembled WGS sequence"/>
</dbReference>
<sequence>LPPEDVPTENLLENLTPEQRRLLEKILLTNKKAFGLDGRLGHYPAKVEIPLR</sequence>
<evidence type="ECO:0000313" key="2">
    <source>
        <dbReference type="Proteomes" id="UP000054279"/>
    </source>
</evidence>
<accession>A0A0C9TJ16</accession>
<gene>
    <name evidence="1" type="ORF">M422DRAFT_188142</name>
</gene>
<feature type="non-terminal residue" evidence="1">
    <location>
        <position position="1"/>
    </location>
</feature>